<keyword evidence="3" id="KW-1185">Reference proteome</keyword>
<name>A0A1R1PTQ7_ZANCU</name>
<comment type="caution">
    <text evidence="2">The sequence shown here is derived from an EMBL/GenBank/DDBJ whole genome shotgun (WGS) entry which is preliminary data.</text>
</comment>
<sequence length="229" mass="24614">MRIKEVKDKIDFKYEQIYNTEIPIAQVVTSTESIPPTSPNFPVSSSLALSAYTKDSNPSGSDGNNTKTGNQDIHMPSLNNENIITDHKGTGSVPEYLFSTHNSLLFSSPGCTNSSINPGNISTSSPITADEASIEPNVVGSETPVTLTSLNQTKLPLPLISKENDSELPDIEPLRIKTITPSTSLAGANGVASKNIPDTSNKNEHYPSPPLVSSVKIKTKRKPRVLKLD</sequence>
<organism evidence="2 3">
    <name type="scientific">Zancudomyces culisetae</name>
    <name type="common">Gut fungus</name>
    <name type="synonym">Smittium culisetae</name>
    <dbReference type="NCBI Taxonomy" id="1213189"/>
    <lineage>
        <taxon>Eukaryota</taxon>
        <taxon>Fungi</taxon>
        <taxon>Fungi incertae sedis</taxon>
        <taxon>Zoopagomycota</taxon>
        <taxon>Kickxellomycotina</taxon>
        <taxon>Harpellomycetes</taxon>
        <taxon>Harpellales</taxon>
        <taxon>Legeriomycetaceae</taxon>
        <taxon>Zancudomyces</taxon>
    </lineage>
</organism>
<feature type="compositionally biased region" description="Basic residues" evidence="1">
    <location>
        <begin position="217"/>
        <end position="229"/>
    </location>
</feature>
<accession>A0A1R1PTQ7</accession>
<proteinExistence type="predicted"/>
<dbReference type="EMBL" id="LSSK01000205">
    <property type="protein sequence ID" value="OMH84375.1"/>
    <property type="molecule type" value="Genomic_DNA"/>
</dbReference>
<dbReference type="AlphaFoldDB" id="A0A1R1PTQ7"/>
<feature type="region of interest" description="Disordered" evidence="1">
    <location>
        <begin position="52"/>
        <end position="86"/>
    </location>
</feature>
<feature type="region of interest" description="Disordered" evidence="1">
    <location>
        <begin position="184"/>
        <end position="229"/>
    </location>
</feature>
<feature type="compositionally biased region" description="Polar residues" evidence="1">
    <location>
        <begin position="52"/>
        <end position="83"/>
    </location>
</feature>
<reference evidence="3" key="1">
    <citation type="submission" date="2017-01" db="EMBL/GenBank/DDBJ databases">
        <authorList>
            <person name="Wang Y."/>
            <person name="White M."/>
            <person name="Kvist S."/>
            <person name="Moncalvo J.-M."/>
        </authorList>
    </citation>
    <scope>NUCLEOTIDE SEQUENCE [LARGE SCALE GENOMIC DNA]</scope>
    <source>
        <strain evidence="3">COL-18-3</strain>
    </source>
</reference>
<evidence type="ECO:0000313" key="2">
    <source>
        <dbReference type="EMBL" id="OMH84375.1"/>
    </source>
</evidence>
<evidence type="ECO:0000313" key="3">
    <source>
        <dbReference type="Proteomes" id="UP000188320"/>
    </source>
</evidence>
<evidence type="ECO:0000256" key="1">
    <source>
        <dbReference type="SAM" id="MobiDB-lite"/>
    </source>
</evidence>
<dbReference type="Proteomes" id="UP000188320">
    <property type="component" value="Unassembled WGS sequence"/>
</dbReference>
<protein>
    <submittedName>
        <fullName evidence="2">Uncharacterized protein</fullName>
    </submittedName>
</protein>
<gene>
    <name evidence="2" type="ORF">AX774_g2091</name>
</gene>